<dbReference type="Gene3D" id="3.40.1160.10">
    <property type="entry name" value="Acetylglutamate kinase-like"/>
    <property type="match status" value="1"/>
</dbReference>
<evidence type="ECO:0000313" key="3">
    <source>
        <dbReference type="Proteomes" id="UP000249123"/>
    </source>
</evidence>
<feature type="binding site" evidence="1">
    <location>
        <position position="175"/>
    </location>
    <ligand>
        <name>substrate</name>
    </ligand>
</feature>
<dbReference type="Proteomes" id="UP000249123">
    <property type="component" value="Unassembled WGS sequence"/>
</dbReference>
<keyword evidence="1" id="KW-0067">ATP-binding</keyword>
<dbReference type="PROSITE" id="PS00902">
    <property type="entry name" value="GLUTAMATE_5_KINASE"/>
    <property type="match status" value="1"/>
</dbReference>
<dbReference type="PANTHER" id="PTHR43654:SF1">
    <property type="entry name" value="ISOPENTENYL PHOSPHATE KINASE"/>
    <property type="match status" value="1"/>
</dbReference>
<dbReference type="GO" id="GO:0005524">
    <property type="term" value="F:ATP binding"/>
    <property type="evidence" value="ECO:0007669"/>
    <property type="project" value="UniProtKB-KW"/>
</dbReference>
<name>A0A062TWI6_9PROT</name>
<dbReference type="EMBL" id="AWFB01000048">
    <property type="protein sequence ID" value="RAN31567.1"/>
    <property type="molecule type" value="Genomic_DNA"/>
</dbReference>
<feature type="binding site" evidence="1">
    <location>
        <position position="77"/>
    </location>
    <ligand>
        <name>substrate</name>
    </ligand>
</feature>
<keyword evidence="1" id="KW-0641">Proline biosynthesis</keyword>
<dbReference type="EC" id="2.7.2.11" evidence="1"/>
<dbReference type="InterPro" id="IPR036393">
    <property type="entry name" value="AceGlu_kinase-like_sf"/>
</dbReference>
<organism evidence="2 3">
    <name type="scientific">Hyphomonas pacifica</name>
    <dbReference type="NCBI Taxonomy" id="1280941"/>
    <lineage>
        <taxon>Bacteria</taxon>
        <taxon>Pseudomonadati</taxon>
        <taxon>Pseudomonadota</taxon>
        <taxon>Alphaproteobacteria</taxon>
        <taxon>Hyphomonadales</taxon>
        <taxon>Hyphomonadaceae</taxon>
        <taxon>Hyphomonas</taxon>
    </lineage>
</organism>
<dbReference type="STRING" id="1280941.HY2_15930"/>
<dbReference type="AlphaFoldDB" id="A0A062TWI6"/>
<proteinExistence type="inferred from homology"/>
<keyword evidence="1" id="KW-0418">Kinase</keyword>
<keyword evidence="3" id="KW-1185">Reference proteome</keyword>
<dbReference type="PANTHER" id="PTHR43654">
    <property type="entry name" value="GLUTAMATE 5-KINASE"/>
    <property type="match status" value="1"/>
</dbReference>
<dbReference type="InterPro" id="IPR011529">
    <property type="entry name" value="Glu_5kinase"/>
</dbReference>
<reference evidence="2 3" key="1">
    <citation type="submission" date="2013-04" db="EMBL/GenBank/DDBJ databases">
        <title>Hyphomonas sp. T24B3 Genome Sequencing.</title>
        <authorList>
            <person name="Lai Q."/>
            <person name="Shao Z."/>
        </authorList>
    </citation>
    <scope>NUCLEOTIDE SEQUENCE [LARGE SCALE GENOMIC DNA]</scope>
    <source>
        <strain evidence="2 3">T24B3</strain>
    </source>
</reference>
<dbReference type="InterPro" id="IPR036974">
    <property type="entry name" value="PUA_sf"/>
</dbReference>
<dbReference type="CDD" id="cd21157">
    <property type="entry name" value="PUA_G5K"/>
    <property type="match status" value="1"/>
</dbReference>
<gene>
    <name evidence="1" type="primary">proB</name>
    <name evidence="2" type="ORF">HY3_16515</name>
</gene>
<feature type="binding site" evidence="1">
    <location>
        <position position="38"/>
    </location>
    <ligand>
        <name>ATP</name>
        <dbReference type="ChEBI" id="CHEBI:30616"/>
    </ligand>
</feature>
<protein>
    <recommendedName>
        <fullName evidence="1">Glutamate 5-kinase</fullName>
        <ecNumber evidence="1">2.7.2.11</ecNumber>
    </recommendedName>
    <alternativeName>
        <fullName evidence="1">Gamma-glutamyl kinase</fullName>
        <shortName evidence="1">GK</shortName>
    </alternativeName>
</protein>
<keyword evidence="1" id="KW-0963">Cytoplasm</keyword>
<feature type="binding site" evidence="1">
    <location>
        <begin position="239"/>
        <end position="245"/>
    </location>
    <ligand>
        <name>ATP</name>
        <dbReference type="ChEBI" id="CHEBI:30616"/>
    </ligand>
</feature>
<dbReference type="CDD" id="cd04242">
    <property type="entry name" value="AAK_G5K_ProB"/>
    <property type="match status" value="1"/>
</dbReference>
<comment type="similarity">
    <text evidence="1">Belongs to the glutamate 5-kinase family.</text>
</comment>
<evidence type="ECO:0000256" key="1">
    <source>
        <dbReference type="HAMAP-Rule" id="MF_00456"/>
    </source>
</evidence>
<dbReference type="SMART" id="SM00359">
    <property type="entry name" value="PUA"/>
    <property type="match status" value="1"/>
</dbReference>
<comment type="function">
    <text evidence="1">Catalyzes the transfer of a phosphate group to glutamate to form L-glutamate 5-phosphate.</text>
</comment>
<dbReference type="PROSITE" id="PS50890">
    <property type="entry name" value="PUA"/>
    <property type="match status" value="1"/>
</dbReference>
<dbReference type="SUPFAM" id="SSF88697">
    <property type="entry name" value="PUA domain-like"/>
    <property type="match status" value="1"/>
</dbReference>
<dbReference type="InterPro" id="IPR001048">
    <property type="entry name" value="Asp/Glu/Uridylate_kinase"/>
</dbReference>
<dbReference type="UniPathway" id="UPA00098">
    <property type="reaction ID" value="UER00359"/>
</dbReference>
<evidence type="ECO:0000313" key="2">
    <source>
        <dbReference type="EMBL" id="RAN31567.1"/>
    </source>
</evidence>
<keyword evidence="1" id="KW-0808">Transferase</keyword>
<comment type="subcellular location">
    <subcellularLocation>
        <location evidence="1">Cytoplasm</location>
    </subcellularLocation>
</comment>
<feature type="binding site" evidence="1">
    <location>
        <begin position="195"/>
        <end position="196"/>
    </location>
    <ligand>
        <name>ATP</name>
        <dbReference type="ChEBI" id="CHEBI:30616"/>
    </ligand>
</feature>
<dbReference type="Pfam" id="PF00696">
    <property type="entry name" value="AA_kinase"/>
    <property type="match status" value="1"/>
</dbReference>
<sequence>MACLVNGFIFSSGICRTSVSLRLMSDTPFASAKRIVVKTGSALVAEKGTPRHAWLEKLAADIVALRRRGLEVILVSSGAVALGRASLGSAGTSRLDQKQAAAAIGQLRLMSAIGGAFEPHGVIIGQALLTLGDTENRRRWLNARATLETLLEAGTVPVINENDTVATDEIRYGDNDRLAARVAQMMGADVLVLLSDIDGLYTADPRSHPDATHIPHLNELTGEHDAMATGANAEAGVGSGGMATKLAAARIAHAAGCSTLITIGNREHPLLSIENGARCTLISAATTPANARAAWLAGHLTPEGSITLDEGAAKALRGGASLLAVGITGVTGSFERGAAVALNAPSGQTIGKGVTAYSSFEIQRVIGRHSEEVEAILGYRGRPAIIHRDDMVLVR</sequence>
<dbReference type="InterPro" id="IPR015947">
    <property type="entry name" value="PUA-like_sf"/>
</dbReference>
<accession>A0A062TWI6</accession>
<dbReference type="GO" id="GO:0055129">
    <property type="term" value="P:L-proline biosynthetic process"/>
    <property type="evidence" value="ECO:0007669"/>
    <property type="project" value="UniProtKB-UniRule"/>
</dbReference>
<dbReference type="PRINTS" id="PR00474">
    <property type="entry name" value="GLU5KINASE"/>
</dbReference>
<comment type="caution">
    <text evidence="2">The sequence shown here is derived from an EMBL/GenBank/DDBJ whole genome shotgun (WGS) entry which is preliminary data.</text>
</comment>
<feature type="binding site" evidence="1">
    <location>
        <position position="163"/>
    </location>
    <ligand>
        <name>substrate</name>
    </ligand>
</feature>
<dbReference type="NCBIfam" id="TIGR01027">
    <property type="entry name" value="proB"/>
    <property type="match status" value="1"/>
</dbReference>
<dbReference type="Gene3D" id="2.30.130.10">
    <property type="entry name" value="PUA domain"/>
    <property type="match status" value="1"/>
</dbReference>
<dbReference type="FunFam" id="2.30.130.10:FF:000007">
    <property type="entry name" value="Glutamate 5-kinase"/>
    <property type="match status" value="1"/>
</dbReference>
<dbReference type="InterPro" id="IPR002478">
    <property type="entry name" value="PUA"/>
</dbReference>
<dbReference type="eggNOG" id="COG0263">
    <property type="taxonomic scope" value="Bacteria"/>
</dbReference>
<dbReference type="SUPFAM" id="SSF53633">
    <property type="entry name" value="Carbamate kinase-like"/>
    <property type="match status" value="1"/>
</dbReference>
<comment type="catalytic activity">
    <reaction evidence="1">
        <text>L-glutamate + ATP = L-glutamyl 5-phosphate + ADP</text>
        <dbReference type="Rhea" id="RHEA:14877"/>
        <dbReference type="ChEBI" id="CHEBI:29985"/>
        <dbReference type="ChEBI" id="CHEBI:30616"/>
        <dbReference type="ChEBI" id="CHEBI:58274"/>
        <dbReference type="ChEBI" id="CHEBI:456216"/>
        <dbReference type="EC" id="2.7.2.11"/>
    </reaction>
</comment>
<keyword evidence="1" id="KW-0547">Nucleotide-binding</keyword>
<dbReference type="GO" id="GO:0005829">
    <property type="term" value="C:cytosol"/>
    <property type="evidence" value="ECO:0007669"/>
    <property type="project" value="TreeGrafter"/>
</dbReference>
<dbReference type="InterPro" id="IPR001057">
    <property type="entry name" value="Glu/AcGlu_kinase"/>
</dbReference>
<dbReference type="HAMAP" id="MF_00456">
    <property type="entry name" value="ProB"/>
    <property type="match status" value="1"/>
</dbReference>
<keyword evidence="1" id="KW-0028">Amino-acid biosynthesis</keyword>
<dbReference type="FunFam" id="3.40.1160.10:FF:000018">
    <property type="entry name" value="Glutamate 5-kinase"/>
    <property type="match status" value="1"/>
</dbReference>
<dbReference type="InterPro" id="IPR041739">
    <property type="entry name" value="G5K_ProB"/>
</dbReference>
<dbReference type="GO" id="GO:0004349">
    <property type="term" value="F:glutamate 5-kinase activity"/>
    <property type="evidence" value="ECO:0007669"/>
    <property type="project" value="UniProtKB-UniRule"/>
</dbReference>
<dbReference type="InterPro" id="IPR005715">
    <property type="entry name" value="Glu_5kinase/COase_Synthase"/>
</dbReference>
<dbReference type="PIRSF" id="PIRSF000729">
    <property type="entry name" value="GK"/>
    <property type="match status" value="1"/>
</dbReference>
<dbReference type="Pfam" id="PF01472">
    <property type="entry name" value="PUA"/>
    <property type="match status" value="1"/>
</dbReference>
<comment type="pathway">
    <text evidence="1">Amino-acid biosynthesis; L-proline biosynthesis; L-glutamate 5-semialdehyde from L-glutamate: step 1/2.</text>
</comment>
<dbReference type="GO" id="GO:0003723">
    <property type="term" value="F:RNA binding"/>
    <property type="evidence" value="ECO:0007669"/>
    <property type="project" value="InterPro"/>
</dbReference>
<dbReference type="InterPro" id="IPR019797">
    <property type="entry name" value="Glutamate_5-kinase_CS"/>
</dbReference>